<name>A0A8J3W613_9ACTN</name>
<reference evidence="7 8" key="1">
    <citation type="submission" date="2021-01" db="EMBL/GenBank/DDBJ databases">
        <title>Whole genome shotgun sequence of Planobispora longispora NBRC 13918.</title>
        <authorList>
            <person name="Komaki H."/>
            <person name="Tamura T."/>
        </authorList>
    </citation>
    <scope>NUCLEOTIDE SEQUENCE [LARGE SCALE GENOMIC DNA]</scope>
    <source>
        <strain evidence="7 8">NBRC 13918</strain>
    </source>
</reference>
<dbReference type="SUPFAM" id="SSF52540">
    <property type="entry name" value="P-loop containing nucleoside triphosphate hydrolases"/>
    <property type="match status" value="1"/>
</dbReference>
<dbReference type="GO" id="GO:0003677">
    <property type="term" value="F:DNA binding"/>
    <property type="evidence" value="ECO:0007669"/>
    <property type="project" value="UniProtKB-UniRule"/>
</dbReference>
<evidence type="ECO:0000256" key="3">
    <source>
        <dbReference type="ARBA" id="ARBA00023125"/>
    </source>
</evidence>
<dbReference type="SMART" id="SM00862">
    <property type="entry name" value="Trans_reg_C"/>
    <property type="match status" value="1"/>
</dbReference>
<evidence type="ECO:0000259" key="6">
    <source>
        <dbReference type="PROSITE" id="PS51755"/>
    </source>
</evidence>
<proteinExistence type="inferred from homology"/>
<dbReference type="SMART" id="SM01043">
    <property type="entry name" value="BTAD"/>
    <property type="match status" value="1"/>
</dbReference>
<comment type="similarity">
    <text evidence="1">Belongs to the AfsR/DnrI/RedD regulatory family.</text>
</comment>
<organism evidence="7 8">
    <name type="scientific">Planobispora longispora</name>
    <dbReference type="NCBI Taxonomy" id="28887"/>
    <lineage>
        <taxon>Bacteria</taxon>
        <taxon>Bacillati</taxon>
        <taxon>Actinomycetota</taxon>
        <taxon>Actinomycetes</taxon>
        <taxon>Streptosporangiales</taxon>
        <taxon>Streptosporangiaceae</taxon>
        <taxon>Planobispora</taxon>
    </lineage>
</organism>
<feature type="DNA-binding region" description="OmpR/PhoB-type" evidence="5">
    <location>
        <begin position="1"/>
        <end position="88"/>
    </location>
</feature>
<dbReference type="GO" id="GO:0006355">
    <property type="term" value="P:regulation of DNA-templated transcription"/>
    <property type="evidence" value="ECO:0007669"/>
    <property type="project" value="InterPro"/>
</dbReference>
<dbReference type="SUPFAM" id="SSF46894">
    <property type="entry name" value="C-terminal effector domain of the bipartite response regulators"/>
    <property type="match status" value="1"/>
</dbReference>
<comment type="caution">
    <text evidence="7">The sequence shown here is derived from an EMBL/GenBank/DDBJ whole genome shotgun (WGS) entry which is preliminary data.</text>
</comment>
<dbReference type="EMBL" id="BOOH01000037">
    <property type="protein sequence ID" value="GIH78034.1"/>
    <property type="molecule type" value="Genomic_DNA"/>
</dbReference>
<dbReference type="InterPro" id="IPR016032">
    <property type="entry name" value="Sig_transdc_resp-reg_C-effctor"/>
</dbReference>
<dbReference type="PANTHER" id="PTHR35807">
    <property type="entry name" value="TRANSCRIPTIONAL REGULATOR REDD-RELATED"/>
    <property type="match status" value="1"/>
</dbReference>
<accession>A0A8J3W613</accession>
<evidence type="ECO:0000313" key="8">
    <source>
        <dbReference type="Proteomes" id="UP000616724"/>
    </source>
</evidence>
<dbReference type="CDD" id="cd15831">
    <property type="entry name" value="BTAD"/>
    <property type="match status" value="1"/>
</dbReference>
<dbReference type="InterPro" id="IPR051677">
    <property type="entry name" value="AfsR-DnrI-RedD_regulator"/>
</dbReference>
<dbReference type="InterPro" id="IPR027417">
    <property type="entry name" value="P-loop_NTPase"/>
</dbReference>
<dbReference type="PRINTS" id="PR00364">
    <property type="entry name" value="DISEASERSIST"/>
</dbReference>
<gene>
    <name evidence="7" type="ORF">Plo01_44630</name>
</gene>
<keyword evidence="2" id="KW-0805">Transcription regulation</keyword>
<evidence type="ECO:0000256" key="1">
    <source>
        <dbReference type="ARBA" id="ARBA00005820"/>
    </source>
</evidence>
<dbReference type="GO" id="GO:0043531">
    <property type="term" value="F:ADP binding"/>
    <property type="evidence" value="ECO:0007669"/>
    <property type="project" value="InterPro"/>
</dbReference>
<dbReference type="PANTHER" id="PTHR35807:SF1">
    <property type="entry name" value="TRANSCRIPTIONAL REGULATOR REDD"/>
    <property type="match status" value="1"/>
</dbReference>
<feature type="domain" description="OmpR/PhoB-type" evidence="6">
    <location>
        <begin position="1"/>
        <end position="88"/>
    </location>
</feature>
<dbReference type="Gene3D" id="3.40.50.300">
    <property type="entry name" value="P-loop containing nucleotide triphosphate hydrolases"/>
    <property type="match status" value="1"/>
</dbReference>
<dbReference type="InterPro" id="IPR005158">
    <property type="entry name" value="BTAD"/>
</dbReference>
<sequence length="593" mass="63522">MLGVLVIRADGGVLAVGPPKQRTLASLLLMRPNGAVPFHEMTEELWGSAPPRSAAANLRTYAGRLRAALPPRERDRLVARPLGYRLRVEDGELDLDVFEAEAAAGRVLLEEGRAEEALRRLETGLALWRGEMLEDVPHGSVIAARKVTVDALRLSAEEDCCEALLALGQPTRALNPLRALVTAHPLRERAWGLLMRALYALHDVCGALDAYAEARDALAEDLGIEPHEGLQRLHQAILRRDLAPPRTVVPASGPVCLPRQLPPATAVVGREEELSDLTRRLGAPGDVVVVHGPAGSGKSCLAVSAAHAVADHYPDGQLYVDLRAAGPGADVLCQALRGLGAEVADPDVAPLAYRSVLADRRMLVMLDNAAGTAQVRPFLAASPGSTVLVTSCPMLSVLDGAAHLRVGPLSHAASLRLLSLHVGPTRLRREPDAAADLVRLCGRLPLALRIAAARLRAHADRSVRELADRLGDERQRLDELEADGLALRASLRSPYDCLAGSGRCVDRLAAEMFRRLGPLPAGMISVQDAVRAVRGRAGEVVRALDRLVEMELAGFQPPDRYLFADLARLLARDVATHLAELDLNGGNRARPVA</sequence>
<protein>
    <recommendedName>
        <fullName evidence="6">OmpR/PhoB-type domain-containing protein</fullName>
    </recommendedName>
</protein>
<dbReference type="PROSITE" id="PS51755">
    <property type="entry name" value="OMPR_PHOB"/>
    <property type="match status" value="1"/>
</dbReference>
<dbReference type="SUPFAM" id="SSF48452">
    <property type="entry name" value="TPR-like"/>
    <property type="match status" value="1"/>
</dbReference>
<dbReference type="InterPro" id="IPR001867">
    <property type="entry name" value="OmpR/PhoB-type_DNA-bd"/>
</dbReference>
<keyword evidence="8" id="KW-1185">Reference proteome</keyword>
<evidence type="ECO:0000256" key="4">
    <source>
        <dbReference type="ARBA" id="ARBA00023163"/>
    </source>
</evidence>
<dbReference type="Gene3D" id="1.25.40.10">
    <property type="entry name" value="Tetratricopeptide repeat domain"/>
    <property type="match status" value="1"/>
</dbReference>
<dbReference type="Pfam" id="PF03704">
    <property type="entry name" value="BTAD"/>
    <property type="match status" value="1"/>
</dbReference>
<evidence type="ECO:0000256" key="5">
    <source>
        <dbReference type="PROSITE-ProRule" id="PRU01091"/>
    </source>
</evidence>
<keyword evidence="4" id="KW-0804">Transcription</keyword>
<dbReference type="Gene3D" id="1.10.10.10">
    <property type="entry name" value="Winged helix-like DNA-binding domain superfamily/Winged helix DNA-binding domain"/>
    <property type="match status" value="1"/>
</dbReference>
<keyword evidence="3 5" id="KW-0238">DNA-binding</keyword>
<dbReference type="Proteomes" id="UP000616724">
    <property type="component" value="Unassembled WGS sequence"/>
</dbReference>
<dbReference type="InterPro" id="IPR011990">
    <property type="entry name" value="TPR-like_helical_dom_sf"/>
</dbReference>
<dbReference type="InterPro" id="IPR036388">
    <property type="entry name" value="WH-like_DNA-bd_sf"/>
</dbReference>
<dbReference type="GO" id="GO:0000160">
    <property type="term" value="P:phosphorelay signal transduction system"/>
    <property type="evidence" value="ECO:0007669"/>
    <property type="project" value="InterPro"/>
</dbReference>
<evidence type="ECO:0000256" key="2">
    <source>
        <dbReference type="ARBA" id="ARBA00023015"/>
    </source>
</evidence>
<evidence type="ECO:0000313" key="7">
    <source>
        <dbReference type="EMBL" id="GIH78034.1"/>
    </source>
</evidence>
<dbReference type="AlphaFoldDB" id="A0A8J3W613"/>